<organism evidence="2 3">
    <name type="scientific">Endocarpon pusillum</name>
    <dbReference type="NCBI Taxonomy" id="364733"/>
    <lineage>
        <taxon>Eukaryota</taxon>
        <taxon>Fungi</taxon>
        <taxon>Dikarya</taxon>
        <taxon>Ascomycota</taxon>
        <taxon>Pezizomycotina</taxon>
        <taxon>Eurotiomycetes</taxon>
        <taxon>Chaetothyriomycetidae</taxon>
        <taxon>Verrucariales</taxon>
        <taxon>Verrucariaceae</taxon>
        <taxon>Endocarpon</taxon>
    </lineage>
</organism>
<sequence>MSDSDLSDAPRSASIPSDSELEQALRTQVRKALKAGNRDDASITVSSMRKAAEEALGLDAGFYKSDEKWKEESKRIVHEAFDEYGADQSSPVKSKSPKAKPSKTSKLPPSKKRASPEVDNDAPKKRRKTQAALSSEEALSTPPSEVSKEEKPKSNPKSKTKKPTQKSIQPAKATKPKKKPEAKPEPVQGPTESEVSDAPDAPDAPATVNDVEASDSELSVLIDEEPPPKKKRKGSSAAAEKQGKKPSAPKAKATDADINDPDQAEIKRLQGWLVKCGIRKLWGKELKAYESSKAKIKHLKEMLADAGMTGRYSIEKAGQIKEARELKADIEAVKEGAERWGKEKDVKGADVDSDGRTKPKGRLVRGAQVLDFLSSDGEETD</sequence>
<feature type="compositionally biased region" description="Basic and acidic residues" evidence="1">
    <location>
        <begin position="337"/>
        <end position="357"/>
    </location>
</feature>
<name>A0A8H7E8U5_9EURO</name>
<evidence type="ECO:0000313" key="2">
    <source>
        <dbReference type="EMBL" id="KAF7512725.1"/>
    </source>
</evidence>
<dbReference type="PANTHER" id="PTHR15410:SF2">
    <property type="entry name" value="HIRA-INTERACTING PROTEIN 3"/>
    <property type="match status" value="1"/>
</dbReference>
<feature type="compositionally biased region" description="Basic residues" evidence="1">
    <location>
        <begin position="154"/>
        <end position="164"/>
    </location>
</feature>
<evidence type="ECO:0008006" key="4">
    <source>
        <dbReference type="Google" id="ProtNLM"/>
    </source>
</evidence>
<accession>A0A8H7E8U5</accession>
<protein>
    <recommendedName>
        <fullName evidence="4">Transcriptional regulator</fullName>
    </recommendedName>
</protein>
<proteinExistence type="predicted"/>
<dbReference type="AlphaFoldDB" id="A0A8H7E8U5"/>
<feature type="region of interest" description="Disordered" evidence="1">
    <location>
        <begin position="337"/>
        <end position="361"/>
    </location>
</feature>
<evidence type="ECO:0000256" key="1">
    <source>
        <dbReference type="SAM" id="MobiDB-lite"/>
    </source>
</evidence>
<comment type="caution">
    <text evidence="2">The sequence shown here is derived from an EMBL/GenBank/DDBJ whole genome shotgun (WGS) entry which is preliminary data.</text>
</comment>
<dbReference type="GO" id="GO:0005634">
    <property type="term" value="C:nucleus"/>
    <property type="evidence" value="ECO:0007669"/>
    <property type="project" value="TreeGrafter"/>
</dbReference>
<dbReference type="Proteomes" id="UP000606974">
    <property type="component" value="Unassembled WGS sequence"/>
</dbReference>
<dbReference type="PANTHER" id="PTHR15410">
    <property type="entry name" value="HIRA-INTERACTING PROTEIN 3"/>
    <property type="match status" value="1"/>
</dbReference>
<feature type="compositionally biased region" description="Basic residues" evidence="1">
    <location>
        <begin position="95"/>
        <end position="113"/>
    </location>
</feature>
<reference evidence="2" key="1">
    <citation type="submission" date="2020-02" db="EMBL/GenBank/DDBJ databases">
        <authorList>
            <person name="Palmer J.M."/>
        </authorList>
    </citation>
    <scope>NUCLEOTIDE SEQUENCE</scope>
    <source>
        <strain evidence="2">EPUS1.4</strain>
        <tissue evidence="2">Thallus</tissue>
    </source>
</reference>
<feature type="region of interest" description="Disordered" evidence="1">
    <location>
        <begin position="82"/>
        <end position="262"/>
    </location>
</feature>
<feature type="region of interest" description="Disordered" evidence="1">
    <location>
        <begin position="1"/>
        <end position="22"/>
    </location>
</feature>
<dbReference type="OrthoDB" id="552755at2759"/>
<dbReference type="InterPro" id="IPR037647">
    <property type="entry name" value="HIRIP3"/>
</dbReference>
<keyword evidence="3" id="KW-1185">Reference proteome</keyword>
<gene>
    <name evidence="2" type="ORF">GJ744_000292</name>
</gene>
<evidence type="ECO:0000313" key="3">
    <source>
        <dbReference type="Proteomes" id="UP000606974"/>
    </source>
</evidence>
<dbReference type="EMBL" id="JAACFV010000010">
    <property type="protein sequence ID" value="KAF7512725.1"/>
    <property type="molecule type" value="Genomic_DNA"/>
</dbReference>